<dbReference type="PANTHER" id="PTHR46733">
    <property type="entry name" value="26.5 KDA HEAT SHOCK PROTEIN, MITOCHONDRIAL"/>
    <property type="match status" value="1"/>
</dbReference>
<dbReference type="OrthoDB" id="26084at2157"/>
<dbReference type="PROSITE" id="PS01031">
    <property type="entry name" value="SHSP"/>
    <property type="match status" value="1"/>
</dbReference>
<name>H8I8E4_METCZ</name>
<proteinExistence type="inferred from homology"/>
<dbReference type="HOGENOM" id="CLU_117605_1_0_2"/>
<gene>
    <name evidence="5" type="primary">hsp20-1</name>
    <name evidence="5" type="ordered locus">Mtc_0226</name>
</gene>
<evidence type="ECO:0000313" key="5">
    <source>
        <dbReference type="EMBL" id="AFC98997.1"/>
    </source>
</evidence>
<dbReference type="Proteomes" id="UP000005233">
    <property type="component" value="Chromosome"/>
</dbReference>
<reference evidence="5 6" key="1">
    <citation type="journal article" date="2012" name="J. Bacteriol.">
        <title>Complete genome sequence of a thermophilic methanogen, Methanocella conradii HZ254, isolated from Chinese rice field soil.</title>
        <authorList>
            <person name="Lu Z."/>
            <person name="Lu Y."/>
        </authorList>
    </citation>
    <scope>NUCLEOTIDE SEQUENCE [LARGE SCALE GENOMIC DNA]</scope>
    <source>
        <strain evidence="6">DSM 24694 / JCM 17849 / CGMCC 1.5162 / HZ254</strain>
    </source>
</reference>
<dbReference type="CDD" id="cd06464">
    <property type="entry name" value="ACD_sHsps-like"/>
    <property type="match status" value="1"/>
</dbReference>
<comment type="similarity">
    <text evidence="2 3">Belongs to the small heat shock protein (HSP20) family.</text>
</comment>
<protein>
    <submittedName>
        <fullName evidence="5">Chaperon, small heat shock protein Hsp20</fullName>
    </submittedName>
</protein>
<dbReference type="GeneID" id="11970987"/>
<dbReference type="Gene3D" id="2.60.40.790">
    <property type="match status" value="1"/>
</dbReference>
<dbReference type="Pfam" id="PF00011">
    <property type="entry name" value="HSP20"/>
    <property type="match status" value="1"/>
</dbReference>
<evidence type="ECO:0000256" key="3">
    <source>
        <dbReference type="RuleBase" id="RU003616"/>
    </source>
</evidence>
<accession>H8I8E4</accession>
<dbReference type="InterPro" id="IPR044587">
    <property type="entry name" value="HSP21-like"/>
</dbReference>
<dbReference type="SUPFAM" id="SSF49764">
    <property type="entry name" value="HSP20-like chaperones"/>
    <property type="match status" value="1"/>
</dbReference>
<dbReference type="eggNOG" id="arCOG01833">
    <property type="taxonomic scope" value="Archaea"/>
</dbReference>
<dbReference type="KEGG" id="mez:Mtc_0226"/>
<sequence>MARRRNPFDIFSDFEEMFEEMLREFEKMGPGEHISGPFFYGFSINQRPGEEPEIREFGNIRPERGRIEIGERKPLVDVFDTDKTVQIVAEMPGIEKEDVELNVEGRELEIKASRGDRKYHEFVELPADVDIDTARASYKNGVLDITLNKVEKNKGRKRINVE</sequence>
<evidence type="ECO:0000259" key="4">
    <source>
        <dbReference type="PROSITE" id="PS01031"/>
    </source>
</evidence>
<dbReference type="GO" id="GO:0009408">
    <property type="term" value="P:response to heat"/>
    <property type="evidence" value="ECO:0007669"/>
    <property type="project" value="InterPro"/>
</dbReference>
<keyword evidence="1 5" id="KW-0346">Stress response</keyword>
<dbReference type="EMBL" id="CP003243">
    <property type="protein sequence ID" value="AFC98997.1"/>
    <property type="molecule type" value="Genomic_DNA"/>
</dbReference>
<evidence type="ECO:0000313" key="6">
    <source>
        <dbReference type="Proteomes" id="UP000005233"/>
    </source>
</evidence>
<dbReference type="InterPro" id="IPR002068">
    <property type="entry name" value="A-crystallin/Hsp20_dom"/>
</dbReference>
<evidence type="ECO:0000256" key="1">
    <source>
        <dbReference type="ARBA" id="ARBA00023016"/>
    </source>
</evidence>
<dbReference type="NCBIfam" id="NF041800">
    <property type="entry name" value="Hsp20"/>
    <property type="match status" value="1"/>
</dbReference>
<dbReference type="PANTHER" id="PTHR46733:SF4">
    <property type="entry name" value="HEAT SHOCK PROTEIN 21, CHLOROPLASTIC"/>
    <property type="match status" value="1"/>
</dbReference>
<dbReference type="AlphaFoldDB" id="H8I8E4"/>
<evidence type="ECO:0000256" key="2">
    <source>
        <dbReference type="PROSITE-ProRule" id="PRU00285"/>
    </source>
</evidence>
<organism evidence="5 6">
    <name type="scientific">Methanocella conradii (strain DSM 24694 / JCM 17849 / CGMCC 1.5162 / HZ254)</name>
    <dbReference type="NCBI Taxonomy" id="1041930"/>
    <lineage>
        <taxon>Archaea</taxon>
        <taxon>Methanobacteriati</taxon>
        <taxon>Methanobacteriota</taxon>
        <taxon>Stenosarchaea group</taxon>
        <taxon>Methanomicrobia</taxon>
        <taxon>Methanocellales</taxon>
        <taxon>Methanocellaceae</taxon>
        <taxon>Methanocella</taxon>
    </lineage>
</organism>
<keyword evidence="6" id="KW-1185">Reference proteome</keyword>
<feature type="domain" description="SHSP" evidence="4">
    <location>
        <begin position="66"/>
        <end position="162"/>
    </location>
</feature>
<dbReference type="STRING" id="1041930.Mtc_0226"/>
<dbReference type="RefSeq" id="WP_014404836.1">
    <property type="nucleotide sequence ID" value="NC_017034.1"/>
</dbReference>
<dbReference type="InterPro" id="IPR008978">
    <property type="entry name" value="HSP20-like_chaperone"/>
</dbReference>